<evidence type="ECO:0000313" key="3">
    <source>
        <dbReference type="Proteomes" id="UP000192343"/>
    </source>
</evidence>
<dbReference type="InterPro" id="IPR036866">
    <property type="entry name" value="RibonucZ/Hydroxyglut_hydro"/>
</dbReference>
<protein>
    <recommendedName>
        <fullName evidence="1">Metallo-beta-lactamase domain-containing protein</fullName>
    </recommendedName>
</protein>
<keyword evidence="3" id="KW-1185">Reference proteome</keyword>
<dbReference type="AlphaFoldDB" id="A0A1Y1S0S7"/>
<dbReference type="InterPro" id="IPR052926">
    <property type="entry name" value="Metallo-beta-lactamase_dom"/>
</dbReference>
<dbReference type="Gene3D" id="3.60.15.10">
    <property type="entry name" value="Ribonuclease Z/Hydroxyacylglutathione hydrolase-like"/>
    <property type="match status" value="1"/>
</dbReference>
<evidence type="ECO:0000259" key="1">
    <source>
        <dbReference type="SMART" id="SM00849"/>
    </source>
</evidence>
<proteinExistence type="predicted"/>
<feature type="domain" description="Metallo-beta-lactamase" evidence="1">
    <location>
        <begin position="29"/>
        <end position="220"/>
    </location>
</feature>
<dbReference type="STRING" id="1963862.B4O97_04830"/>
<evidence type="ECO:0000313" key="2">
    <source>
        <dbReference type="EMBL" id="ORC36952.1"/>
    </source>
</evidence>
<dbReference type="CDD" id="cd07713">
    <property type="entry name" value="DHPS-like_MBL-fold"/>
    <property type="match status" value="1"/>
</dbReference>
<dbReference type="GO" id="GO:0016740">
    <property type="term" value="F:transferase activity"/>
    <property type="evidence" value="ECO:0007669"/>
    <property type="project" value="TreeGrafter"/>
</dbReference>
<accession>A0A1Y1S0S7</accession>
<dbReference type="SMART" id="SM00849">
    <property type="entry name" value="Lactamase_B"/>
    <property type="match status" value="1"/>
</dbReference>
<reference evidence="2 3" key="1">
    <citation type="submission" date="2017-03" db="EMBL/GenBank/DDBJ databases">
        <title>Draft Genome sequence of Marispirochaeta sp. strain JC444.</title>
        <authorList>
            <person name="Shivani Y."/>
            <person name="Subhash Y."/>
            <person name="Sasikala C."/>
            <person name="Ramana C."/>
        </authorList>
    </citation>
    <scope>NUCLEOTIDE SEQUENCE [LARGE SCALE GENOMIC DNA]</scope>
    <source>
        <strain evidence="2 3">JC444</strain>
    </source>
</reference>
<organism evidence="2 3">
    <name type="scientific">Marispirochaeta aestuarii</name>
    <dbReference type="NCBI Taxonomy" id="1963862"/>
    <lineage>
        <taxon>Bacteria</taxon>
        <taxon>Pseudomonadati</taxon>
        <taxon>Spirochaetota</taxon>
        <taxon>Spirochaetia</taxon>
        <taxon>Spirochaetales</taxon>
        <taxon>Spirochaetaceae</taxon>
        <taxon>Marispirochaeta</taxon>
    </lineage>
</organism>
<name>A0A1Y1S0S7_9SPIO</name>
<dbReference type="SUPFAM" id="SSF56281">
    <property type="entry name" value="Metallo-hydrolase/oxidoreductase"/>
    <property type="match status" value="1"/>
</dbReference>
<gene>
    <name evidence="2" type="ORF">B4O97_04830</name>
</gene>
<dbReference type="PANTHER" id="PTHR13754">
    <property type="entry name" value="METALLO-BETA-LACTAMASE SUPERFAMILY PROTEIN"/>
    <property type="match status" value="1"/>
</dbReference>
<dbReference type="EMBL" id="MWQY01000004">
    <property type="protein sequence ID" value="ORC36952.1"/>
    <property type="molecule type" value="Genomic_DNA"/>
</dbReference>
<dbReference type="InterPro" id="IPR041712">
    <property type="entry name" value="DHPS-like_MBL-fold"/>
</dbReference>
<dbReference type="Pfam" id="PF00753">
    <property type="entry name" value="Lactamase_B"/>
    <property type="match status" value="1"/>
</dbReference>
<dbReference type="Proteomes" id="UP000192343">
    <property type="component" value="Unassembled WGS sequence"/>
</dbReference>
<sequence length="242" mass="26306">MLPASSFLSPELPMTVHILYDNQTVRSSLESGWGFSCLVDGKILFDTGEAGPAMVKNLKEMEISLEEIEAVIVSHPHWDHTGGLKTLLDLRPGLSVYLPAGAQDIFPDKEALGKAEVILCPEALDIGPVRTTGTFTTEYKGDLMMEQGIVVRSARGTSLITGCAHPGILKIAQEVASTYAGDDLYTLLGGMHLVNMDRDQIRKTMDQLKEIGYKRIIATHCSGEIGRELSDHRTGVGDIIVL</sequence>
<comment type="caution">
    <text evidence="2">The sequence shown here is derived from an EMBL/GenBank/DDBJ whole genome shotgun (WGS) entry which is preliminary data.</text>
</comment>
<dbReference type="InterPro" id="IPR001279">
    <property type="entry name" value="Metallo-B-lactamas"/>
</dbReference>
<dbReference type="PANTHER" id="PTHR13754:SF13">
    <property type="entry name" value="METALLO-BETA-LACTAMASE SUPERFAMILY PROTEIN (AFU_ORTHOLOGUE AFUA_3G07630)"/>
    <property type="match status" value="1"/>
</dbReference>